<reference evidence="10" key="1">
    <citation type="submission" date="2022-07" db="EMBL/GenBank/DDBJ databases">
        <title>Draft genome sequence of Zalerion maritima ATCC 34329, a (micro)plastics degrading marine fungus.</title>
        <authorList>
            <person name="Paco A."/>
            <person name="Goncalves M.F.M."/>
            <person name="Rocha-Santos T.A.P."/>
            <person name="Alves A."/>
        </authorList>
    </citation>
    <scope>NUCLEOTIDE SEQUENCE</scope>
    <source>
        <strain evidence="10">ATCC 34329</strain>
    </source>
</reference>
<dbReference type="Proteomes" id="UP001201980">
    <property type="component" value="Unassembled WGS sequence"/>
</dbReference>
<evidence type="ECO:0000256" key="8">
    <source>
        <dbReference type="ARBA" id="ARBA00031347"/>
    </source>
</evidence>
<organism evidence="10 11">
    <name type="scientific">Zalerion maritima</name>
    <dbReference type="NCBI Taxonomy" id="339359"/>
    <lineage>
        <taxon>Eukaryota</taxon>
        <taxon>Fungi</taxon>
        <taxon>Dikarya</taxon>
        <taxon>Ascomycota</taxon>
        <taxon>Pezizomycotina</taxon>
        <taxon>Sordariomycetes</taxon>
        <taxon>Lulworthiomycetidae</taxon>
        <taxon>Lulworthiales</taxon>
        <taxon>Lulworthiaceae</taxon>
        <taxon>Zalerion</taxon>
    </lineage>
</organism>
<dbReference type="GO" id="GO:0006891">
    <property type="term" value="P:intra-Golgi vesicle-mediated transport"/>
    <property type="evidence" value="ECO:0007669"/>
    <property type="project" value="TreeGrafter"/>
</dbReference>
<keyword evidence="4" id="KW-0813">Transport</keyword>
<proteinExistence type="inferred from homology"/>
<name>A0AAD5RPZ1_9PEZI</name>
<evidence type="ECO:0000256" key="2">
    <source>
        <dbReference type="ARBA" id="ARBA00006419"/>
    </source>
</evidence>
<evidence type="ECO:0000313" key="10">
    <source>
        <dbReference type="EMBL" id="KAJ2899710.1"/>
    </source>
</evidence>
<evidence type="ECO:0000256" key="9">
    <source>
        <dbReference type="SAM" id="MobiDB-lite"/>
    </source>
</evidence>
<feature type="region of interest" description="Disordered" evidence="9">
    <location>
        <begin position="429"/>
        <end position="448"/>
    </location>
</feature>
<sequence>MADLLWDLLQFPDGSNTGSRKPEQDELKYLEGLVGQTLDAAADSQAKAQSRSLHTLHLSLQSACKRSHKAIVSSADRHSSLSRHLAALSENAAELDSTVPALDQAALTFSTTTRDMNGGLLGPRRKKLVLLRNCERIVDVMGLPNLLEAAAASSNSTAAGGSSASSSSNSSSALDLNAHIARLHALYPDSALVSSVSSEARTAMHSMASSLMATLRQKNLKLAAAVRAVSWLRRIIPEIGGPTHGSTAVEREQCLASLFLACRLSTLTNMLSDLEPLRLLAEKEVGTDSAGSHAERYLKRYVEIFREQSFGILSMLKNLFPSAAAPLAAKESAGSSEEDDLRPLMSPMSTFSLRLVDILVETLTRYLGIVKSQTLYDGLVTQVMYCAASLGRLGCDFGIVLSCLGPAASGGGKWVESIKKHRALTNRIESMVGGDSSRPGSSSSRGLK</sequence>
<evidence type="ECO:0000256" key="1">
    <source>
        <dbReference type="ARBA" id="ARBA00004395"/>
    </source>
</evidence>
<keyword evidence="7" id="KW-0472">Membrane</keyword>
<evidence type="ECO:0000256" key="5">
    <source>
        <dbReference type="ARBA" id="ARBA00022927"/>
    </source>
</evidence>
<evidence type="ECO:0000256" key="7">
    <source>
        <dbReference type="ARBA" id="ARBA00023136"/>
    </source>
</evidence>
<evidence type="ECO:0000256" key="6">
    <source>
        <dbReference type="ARBA" id="ARBA00023034"/>
    </source>
</evidence>
<dbReference type="InterPro" id="IPR007255">
    <property type="entry name" value="COG8"/>
</dbReference>
<comment type="subcellular location">
    <subcellularLocation>
        <location evidence="1">Golgi apparatus membrane</location>
        <topology evidence="1">Peripheral membrane protein</topology>
    </subcellularLocation>
</comment>
<gene>
    <name evidence="10" type="ORF">MKZ38_002903</name>
</gene>
<evidence type="ECO:0000256" key="4">
    <source>
        <dbReference type="ARBA" id="ARBA00022448"/>
    </source>
</evidence>
<dbReference type="AlphaFoldDB" id="A0AAD5RPZ1"/>
<protein>
    <recommendedName>
        <fullName evidence="3">Conserved oligomeric Golgi complex subunit 8</fullName>
    </recommendedName>
    <alternativeName>
        <fullName evidence="8">Component of oligomeric Golgi complex 8</fullName>
    </alternativeName>
</protein>
<dbReference type="EMBL" id="JAKWBI020000190">
    <property type="protein sequence ID" value="KAJ2899710.1"/>
    <property type="molecule type" value="Genomic_DNA"/>
</dbReference>
<comment type="similarity">
    <text evidence="2">Belongs to the COG8 family.</text>
</comment>
<feature type="compositionally biased region" description="Low complexity" evidence="9">
    <location>
        <begin position="433"/>
        <end position="448"/>
    </location>
</feature>
<dbReference type="PANTHER" id="PTHR21311">
    <property type="entry name" value="CONSERVED OLIGOMERIC GOLGI COMPLEX COMPONENT 8"/>
    <property type="match status" value="1"/>
</dbReference>
<evidence type="ECO:0000313" key="11">
    <source>
        <dbReference type="Proteomes" id="UP001201980"/>
    </source>
</evidence>
<keyword evidence="11" id="KW-1185">Reference proteome</keyword>
<keyword evidence="6" id="KW-0333">Golgi apparatus</keyword>
<dbReference type="GO" id="GO:0015031">
    <property type="term" value="P:protein transport"/>
    <property type="evidence" value="ECO:0007669"/>
    <property type="project" value="UniProtKB-KW"/>
</dbReference>
<dbReference type="GO" id="GO:0000139">
    <property type="term" value="C:Golgi membrane"/>
    <property type="evidence" value="ECO:0007669"/>
    <property type="project" value="UniProtKB-SubCell"/>
</dbReference>
<dbReference type="GO" id="GO:0017119">
    <property type="term" value="C:Golgi transport complex"/>
    <property type="evidence" value="ECO:0007669"/>
    <property type="project" value="InterPro"/>
</dbReference>
<dbReference type="Pfam" id="PF04124">
    <property type="entry name" value="Dor1"/>
    <property type="match status" value="2"/>
</dbReference>
<dbReference type="PANTHER" id="PTHR21311:SF0">
    <property type="entry name" value="CONSERVED OLIGOMERIC GOLGI COMPLEX SUBUNIT 8"/>
    <property type="match status" value="1"/>
</dbReference>
<accession>A0AAD5RPZ1</accession>
<evidence type="ECO:0000256" key="3">
    <source>
        <dbReference type="ARBA" id="ARBA00020983"/>
    </source>
</evidence>
<keyword evidence="5" id="KW-0653">Protein transport</keyword>
<comment type="caution">
    <text evidence="10">The sequence shown here is derived from an EMBL/GenBank/DDBJ whole genome shotgun (WGS) entry which is preliminary data.</text>
</comment>